<dbReference type="GO" id="GO:0016787">
    <property type="term" value="F:hydrolase activity"/>
    <property type="evidence" value="ECO:0007669"/>
    <property type="project" value="UniProtKB-KW"/>
</dbReference>
<dbReference type="SUPFAM" id="SSF46919">
    <property type="entry name" value="N-terminal Zn binding domain of HIV integrase"/>
    <property type="match status" value="1"/>
</dbReference>
<gene>
    <name evidence="10" type="primary">Ervk8_0</name>
    <name evidence="10" type="ORF">APHCOE_R16355</name>
</gene>
<dbReference type="GO" id="GO:0003964">
    <property type="term" value="F:RNA-directed DNA polymerase activity"/>
    <property type="evidence" value="ECO:0007669"/>
    <property type="project" value="UniProtKB-KW"/>
</dbReference>
<feature type="domain" description="Integrase-type" evidence="9">
    <location>
        <begin position="44"/>
        <end position="78"/>
    </location>
</feature>
<evidence type="ECO:0000256" key="1">
    <source>
        <dbReference type="ARBA" id="ARBA00022679"/>
    </source>
</evidence>
<dbReference type="InterPro" id="IPR003308">
    <property type="entry name" value="Integrase_Zn-bd_dom_N"/>
</dbReference>
<keyword evidence="6" id="KW-0378">Hydrolase</keyword>
<evidence type="ECO:0000256" key="2">
    <source>
        <dbReference type="ARBA" id="ARBA00022695"/>
    </source>
</evidence>
<dbReference type="Proteomes" id="UP000575874">
    <property type="component" value="Unassembled WGS sequence"/>
</dbReference>
<keyword evidence="5" id="KW-0255">Endonuclease</keyword>
<keyword evidence="8" id="KW-0862">Zinc</keyword>
<keyword evidence="7" id="KW-0695">RNA-directed DNA polymerase</keyword>
<dbReference type="PANTHER" id="PTHR41694">
    <property type="entry name" value="ENDOGENOUS RETROVIRUS GROUP K MEMBER POL PROTEIN"/>
    <property type="match status" value="1"/>
</dbReference>
<dbReference type="GO" id="GO:0008270">
    <property type="term" value="F:zinc ion binding"/>
    <property type="evidence" value="ECO:0007669"/>
    <property type="project" value="UniProtKB-KW"/>
</dbReference>
<keyword evidence="1" id="KW-0808">Transferase</keyword>
<organism evidence="10 11">
    <name type="scientific">Aphelocoma coerulescens</name>
    <name type="common">Florida scrub-jay</name>
    <name type="synonym">Corvus coerulescens</name>
    <dbReference type="NCBI Taxonomy" id="39617"/>
    <lineage>
        <taxon>Eukaryota</taxon>
        <taxon>Metazoa</taxon>
        <taxon>Chordata</taxon>
        <taxon>Craniata</taxon>
        <taxon>Vertebrata</taxon>
        <taxon>Euteleostomi</taxon>
        <taxon>Archelosauria</taxon>
        <taxon>Archosauria</taxon>
        <taxon>Dinosauria</taxon>
        <taxon>Saurischia</taxon>
        <taxon>Theropoda</taxon>
        <taxon>Coelurosauria</taxon>
        <taxon>Aves</taxon>
        <taxon>Neognathae</taxon>
        <taxon>Neoaves</taxon>
        <taxon>Telluraves</taxon>
        <taxon>Australaves</taxon>
        <taxon>Passeriformes</taxon>
        <taxon>Corvoidea</taxon>
        <taxon>Corvidae</taxon>
        <taxon>Aphelocoma</taxon>
    </lineage>
</organism>
<evidence type="ECO:0000256" key="4">
    <source>
        <dbReference type="ARBA" id="ARBA00022723"/>
    </source>
</evidence>
<dbReference type="GO" id="GO:0035613">
    <property type="term" value="F:RNA stem-loop binding"/>
    <property type="evidence" value="ECO:0007669"/>
    <property type="project" value="TreeGrafter"/>
</dbReference>
<dbReference type="AlphaFoldDB" id="A0A7K7C1A0"/>
<protein>
    <submittedName>
        <fullName evidence="10">POK8 protein</fullName>
    </submittedName>
</protein>
<proteinExistence type="predicted"/>
<keyword evidence="2" id="KW-0548">Nucleotidyltransferase</keyword>
<feature type="non-terminal residue" evidence="10">
    <location>
        <position position="78"/>
    </location>
</feature>
<keyword evidence="4" id="KW-0479">Metal-binding</keyword>
<dbReference type="InterPro" id="IPR017856">
    <property type="entry name" value="Integrase-like_N"/>
</dbReference>
<evidence type="ECO:0000313" key="10">
    <source>
        <dbReference type="EMBL" id="NWY14107.1"/>
    </source>
</evidence>
<evidence type="ECO:0000256" key="7">
    <source>
        <dbReference type="ARBA" id="ARBA00022918"/>
    </source>
</evidence>
<reference evidence="10 11" key="1">
    <citation type="submission" date="2019-09" db="EMBL/GenBank/DDBJ databases">
        <title>Bird 10,000 Genomes (B10K) Project - Family phase.</title>
        <authorList>
            <person name="Zhang G."/>
        </authorList>
    </citation>
    <scope>NUCLEOTIDE SEQUENCE [LARGE SCALE GENOMIC DNA]</scope>
    <source>
        <strain evidence="10">OUT-0022</strain>
        <tissue evidence="10">Blood</tissue>
    </source>
</reference>
<keyword evidence="8" id="KW-0863">Zinc-finger</keyword>
<sequence>MGALQPGLPNPAVVPENWHLLIVDLKDCFFTLPLHPNDMPLPLSEFAKAQEVHSTFHQNARGLHRQFDVTMEEAKRII</sequence>
<evidence type="ECO:0000256" key="3">
    <source>
        <dbReference type="ARBA" id="ARBA00022722"/>
    </source>
</evidence>
<accession>A0A7K7C1A0</accession>
<evidence type="ECO:0000256" key="8">
    <source>
        <dbReference type="PROSITE-ProRule" id="PRU00450"/>
    </source>
</evidence>
<dbReference type="Gene3D" id="1.10.10.200">
    <property type="match status" value="1"/>
</dbReference>
<dbReference type="Pfam" id="PF02022">
    <property type="entry name" value="Integrase_Zn"/>
    <property type="match status" value="1"/>
</dbReference>
<evidence type="ECO:0000256" key="5">
    <source>
        <dbReference type="ARBA" id="ARBA00022759"/>
    </source>
</evidence>
<evidence type="ECO:0000313" key="11">
    <source>
        <dbReference type="Proteomes" id="UP000575874"/>
    </source>
</evidence>
<dbReference type="PROSITE" id="PS50876">
    <property type="entry name" value="ZF_INTEGRASE"/>
    <property type="match status" value="1"/>
</dbReference>
<keyword evidence="11" id="KW-1185">Reference proteome</keyword>
<dbReference type="SUPFAM" id="SSF56672">
    <property type="entry name" value="DNA/RNA polymerases"/>
    <property type="match status" value="1"/>
</dbReference>
<dbReference type="EMBL" id="VZSI01000039">
    <property type="protein sequence ID" value="NWY14107.1"/>
    <property type="molecule type" value="Genomic_DNA"/>
</dbReference>
<dbReference type="InterPro" id="IPR043502">
    <property type="entry name" value="DNA/RNA_pol_sf"/>
</dbReference>
<feature type="non-terminal residue" evidence="10">
    <location>
        <position position="1"/>
    </location>
</feature>
<name>A0A7K7C1A0_APHCE</name>
<comment type="caution">
    <text evidence="10">The sequence shown here is derived from an EMBL/GenBank/DDBJ whole genome shotgun (WGS) entry which is preliminary data.</text>
</comment>
<keyword evidence="3" id="KW-0540">Nuclease</keyword>
<evidence type="ECO:0000259" key="9">
    <source>
        <dbReference type="PROSITE" id="PS50876"/>
    </source>
</evidence>
<dbReference type="PANTHER" id="PTHR41694:SF3">
    <property type="entry name" value="RNA-DIRECTED DNA POLYMERASE-RELATED"/>
    <property type="match status" value="1"/>
</dbReference>
<evidence type="ECO:0000256" key="6">
    <source>
        <dbReference type="ARBA" id="ARBA00022801"/>
    </source>
</evidence>
<dbReference type="GO" id="GO:0004519">
    <property type="term" value="F:endonuclease activity"/>
    <property type="evidence" value="ECO:0007669"/>
    <property type="project" value="UniProtKB-KW"/>
</dbReference>